<feature type="region of interest" description="Disordered" evidence="1">
    <location>
        <begin position="1"/>
        <end position="24"/>
    </location>
</feature>
<comment type="caution">
    <text evidence="2">The sequence shown here is derived from an EMBL/GenBank/DDBJ whole genome shotgun (WGS) entry which is preliminary data.</text>
</comment>
<name>A0A1G4B8C7_9PEZI</name>
<dbReference type="EMBL" id="MJBS01000055">
    <property type="protein sequence ID" value="OHE97634.1"/>
    <property type="molecule type" value="Genomic_DNA"/>
</dbReference>
<feature type="compositionally biased region" description="Polar residues" evidence="1">
    <location>
        <begin position="1"/>
        <end position="10"/>
    </location>
</feature>
<keyword evidence="3" id="KW-1185">Reference proteome</keyword>
<reference evidence="2 3" key="1">
    <citation type="submission" date="2016-09" db="EMBL/GenBank/DDBJ databases">
        <authorList>
            <person name="Capua I."/>
            <person name="De Benedictis P."/>
            <person name="Joannis T."/>
            <person name="Lombin L.H."/>
            <person name="Cattoli G."/>
        </authorList>
    </citation>
    <scope>NUCLEOTIDE SEQUENCE [LARGE SCALE GENOMIC DNA]</scope>
    <source>
        <strain evidence="2 3">IMI 309357</strain>
    </source>
</reference>
<dbReference type="GeneID" id="34560197"/>
<evidence type="ECO:0000313" key="3">
    <source>
        <dbReference type="Proteomes" id="UP000176998"/>
    </source>
</evidence>
<organism evidence="2 3">
    <name type="scientific">Colletotrichum orchidophilum</name>
    <dbReference type="NCBI Taxonomy" id="1209926"/>
    <lineage>
        <taxon>Eukaryota</taxon>
        <taxon>Fungi</taxon>
        <taxon>Dikarya</taxon>
        <taxon>Ascomycota</taxon>
        <taxon>Pezizomycotina</taxon>
        <taxon>Sordariomycetes</taxon>
        <taxon>Hypocreomycetidae</taxon>
        <taxon>Glomerellales</taxon>
        <taxon>Glomerellaceae</taxon>
        <taxon>Colletotrichum</taxon>
    </lineage>
</organism>
<accession>A0A1G4B8C7</accession>
<dbReference type="Proteomes" id="UP000176998">
    <property type="component" value="Unassembled WGS sequence"/>
</dbReference>
<sequence length="47" mass="5057">MSAVTGSQRGTKPPRHKMYVHHTSPASGKLFGPAVVVLAYQNTTHIP</sequence>
<evidence type="ECO:0000256" key="1">
    <source>
        <dbReference type="SAM" id="MobiDB-lite"/>
    </source>
</evidence>
<gene>
    <name evidence="2" type="ORF">CORC01_07049</name>
</gene>
<dbReference type="RefSeq" id="XP_022474787.1">
    <property type="nucleotide sequence ID" value="XM_022618687.1"/>
</dbReference>
<proteinExistence type="predicted"/>
<evidence type="ECO:0000313" key="2">
    <source>
        <dbReference type="EMBL" id="OHE97634.1"/>
    </source>
</evidence>
<dbReference type="AlphaFoldDB" id="A0A1G4B8C7"/>
<protein>
    <submittedName>
        <fullName evidence="2">Uncharacterized protein</fullName>
    </submittedName>
</protein>